<evidence type="ECO:0000313" key="4">
    <source>
        <dbReference type="Proteomes" id="UP000266113"/>
    </source>
</evidence>
<feature type="domain" description="MOFRL-associated" evidence="2">
    <location>
        <begin position="9"/>
        <end position="242"/>
    </location>
</feature>
<dbReference type="SUPFAM" id="SSF82544">
    <property type="entry name" value="GckA/TtuD-like"/>
    <property type="match status" value="1"/>
</dbReference>
<evidence type="ECO:0000259" key="2">
    <source>
        <dbReference type="Pfam" id="PF13660"/>
    </source>
</evidence>
<organism evidence="3 4">
    <name type="scientific">Candidatus Cryosericum septentrionale</name>
    <dbReference type="NCBI Taxonomy" id="2290913"/>
    <lineage>
        <taxon>Bacteria</taxon>
        <taxon>Pseudomonadati</taxon>
        <taxon>Caldisericota/Cryosericota group</taxon>
        <taxon>Candidatus Cryosericota</taxon>
        <taxon>Candidatus Cryosericia</taxon>
        <taxon>Candidatus Cryosericales</taxon>
        <taxon>Candidatus Cryosericaceae</taxon>
        <taxon>Candidatus Cryosericum</taxon>
    </lineage>
</organism>
<dbReference type="Gene3D" id="3.40.50.10180">
    <property type="entry name" value="Glycerate kinase, MOFRL-like N-terminal domain"/>
    <property type="match status" value="1"/>
</dbReference>
<dbReference type="FunFam" id="3.40.1480.10:FF:000002">
    <property type="entry name" value="Glycerate kinase"/>
    <property type="match status" value="1"/>
</dbReference>
<dbReference type="OrthoDB" id="9766552at2"/>
<keyword evidence="3" id="KW-0808">Transferase</keyword>
<dbReference type="Pfam" id="PF05161">
    <property type="entry name" value="MOFRL"/>
    <property type="match status" value="1"/>
</dbReference>
<dbReference type="Gene3D" id="3.40.1480.10">
    <property type="entry name" value="MOFRL domain"/>
    <property type="match status" value="1"/>
</dbReference>
<proteinExistence type="predicted"/>
<dbReference type="RefSeq" id="WP_119085765.1">
    <property type="nucleotide sequence ID" value="NZ_QXIY01000021.1"/>
</dbReference>
<dbReference type="InterPro" id="IPR038614">
    <property type="entry name" value="GK_N_sf"/>
</dbReference>
<comment type="caution">
    <text evidence="3">The sequence shown here is derived from an EMBL/GenBank/DDBJ whole genome shotgun (WGS) entry which is preliminary data.</text>
</comment>
<dbReference type="InterPro" id="IPR039760">
    <property type="entry name" value="MOFRL_protein"/>
</dbReference>
<dbReference type="InterPro" id="IPR007835">
    <property type="entry name" value="MOFRL"/>
</dbReference>
<name>A0A398DRB9_9BACT</name>
<evidence type="ECO:0000313" key="3">
    <source>
        <dbReference type="EMBL" id="RIE16703.1"/>
    </source>
</evidence>
<dbReference type="PANTHER" id="PTHR12227">
    <property type="entry name" value="GLYCERATE KINASE"/>
    <property type="match status" value="1"/>
</dbReference>
<dbReference type="Pfam" id="PF13660">
    <property type="entry name" value="DUF4147"/>
    <property type="match status" value="1"/>
</dbReference>
<gene>
    <name evidence="3" type="ORF">SMC1_05380</name>
</gene>
<dbReference type="GO" id="GO:0005737">
    <property type="term" value="C:cytoplasm"/>
    <property type="evidence" value="ECO:0007669"/>
    <property type="project" value="TreeGrafter"/>
</dbReference>
<dbReference type="EMBL" id="QXIY01000021">
    <property type="protein sequence ID" value="RIE16703.1"/>
    <property type="molecule type" value="Genomic_DNA"/>
</dbReference>
<feature type="domain" description="MOFRL" evidence="1">
    <location>
        <begin position="324"/>
        <end position="428"/>
    </location>
</feature>
<sequence>MDLKECAFQIIEEVKKAANPKQYIKECIRFDRDKREICVEDKVFAAHGHIYVVAVGKAAPLMTEGLLEVLGSSVEKGYMVIPHGYDFAAPGFTVFKTGHPVPDEQGELAATTVLEFLEHTGEGDLIIFLLSGGGSALLPLPRDGITLQDKMETTKQLLACGARIQEINAVRRHLSKVKGGNLAQKTKGTLITLVLSDVLGDPLDSIASGPTVADPTTFEDVSSIFTKFGLWGKLPANVENLVKRGLQGLEEDTPKAVPERHFVKIIASNKTAVSAGTAKAKALGFNTILLTTYLEGEAREVAHVLSSIAKEVLQSGNPVSTPAAIFAGGETTVKLTGKGLGGRNQELALAFALDVQDMPNVLVATYATDGRDGPTDAAGAIATGETVQAARAAGLDPATFLMNNDSYHFFDKLRDLIRVPPTSTNVNDVTIVLIE</sequence>
<accession>A0A398DRB9</accession>
<keyword evidence="3" id="KW-0418">Kinase</keyword>
<dbReference type="AlphaFoldDB" id="A0A398DRB9"/>
<dbReference type="InterPro" id="IPR025286">
    <property type="entry name" value="MOFRL_assoc_dom"/>
</dbReference>
<reference evidence="3 4" key="1">
    <citation type="submission" date="2018-09" db="EMBL/GenBank/DDBJ databases">
        <title>Discovery and Ecogenomic Context for Candidatus Cryosericales, a Global Caldiserica Order Active in Thawing Permafrost.</title>
        <authorList>
            <person name="Martinez M.A."/>
            <person name="Woodcroft B.J."/>
            <person name="Ignacio Espinoza J.C."/>
            <person name="Zayed A."/>
            <person name="Singleton C.M."/>
            <person name="Boyd J."/>
            <person name="Li Y.-F."/>
            <person name="Purvine S."/>
            <person name="Maughan H."/>
            <person name="Hodgkins S.B."/>
            <person name="Anderson D."/>
            <person name="Sederholm M."/>
            <person name="Temperton B."/>
            <person name="Saleska S.R."/>
            <person name="Tyson G.W."/>
            <person name="Rich V.I."/>
        </authorList>
    </citation>
    <scope>NUCLEOTIDE SEQUENCE [LARGE SCALE GENOMIC DNA]</scope>
    <source>
        <strain evidence="3 4">SMC1</strain>
    </source>
</reference>
<protein>
    <submittedName>
        <fullName evidence="3">Glycerate kinase</fullName>
    </submittedName>
</protein>
<evidence type="ECO:0000259" key="1">
    <source>
        <dbReference type="Pfam" id="PF05161"/>
    </source>
</evidence>
<dbReference type="Proteomes" id="UP000266113">
    <property type="component" value="Unassembled WGS sequence"/>
</dbReference>
<dbReference type="PANTHER" id="PTHR12227:SF0">
    <property type="entry name" value="GLYCERATE KINASE"/>
    <property type="match status" value="1"/>
</dbReference>
<dbReference type="GO" id="GO:0008887">
    <property type="term" value="F:glycerate kinase activity"/>
    <property type="evidence" value="ECO:0007669"/>
    <property type="project" value="InterPro"/>
</dbReference>
<dbReference type="InterPro" id="IPR037035">
    <property type="entry name" value="GK-like_C_sf"/>
</dbReference>
<keyword evidence="4" id="KW-1185">Reference proteome</keyword>